<dbReference type="GO" id="GO:0009099">
    <property type="term" value="P:L-valine biosynthetic process"/>
    <property type="evidence" value="ECO:0007669"/>
    <property type="project" value="TreeGrafter"/>
</dbReference>
<protein>
    <submittedName>
        <fullName evidence="7">Thiamine pyrophosphate-binding protein</fullName>
    </submittedName>
</protein>
<reference evidence="8" key="1">
    <citation type="submission" date="2019-06" db="EMBL/GenBank/DDBJ databases">
        <title>The complete genome of Emcibacter congregatus ZYLT.</title>
        <authorList>
            <person name="Zhao Z."/>
        </authorList>
    </citation>
    <scope>NUCLEOTIDE SEQUENCE [LARGE SCALE GENOMIC DNA]</scope>
    <source>
        <strain evidence="8">MCCC 1A06723</strain>
    </source>
</reference>
<dbReference type="PANTHER" id="PTHR18968">
    <property type="entry name" value="THIAMINE PYROPHOSPHATE ENZYMES"/>
    <property type="match status" value="1"/>
</dbReference>
<accession>A0A501PPJ4</accession>
<dbReference type="InterPro" id="IPR045229">
    <property type="entry name" value="TPP_enz"/>
</dbReference>
<dbReference type="InterPro" id="IPR012000">
    <property type="entry name" value="Thiamin_PyroP_enz_cen_dom"/>
</dbReference>
<organism evidence="7 8">
    <name type="scientific">Emcibacter nanhaiensis</name>
    <dbReference type="NCBI Taxonomy" id="1505037"/>
    <lineage>
        <taxon>Bacteria</taxon>
        <taxon>Pseudomonadati</taxon>
        <taxon>Pseudomonadota</taxon>
        <taxon>Alphaproteobacteria</taxon>
        <taxon>Emcibacterales</taxon>
        <taxon>Emcibacteraceae</taxon>
        <taxon>Emcibacter</taxon>
    </lineage>
</organism>
<dbReference type="RefSeq" id="WP_139939263.1">
    <property type="nucleotide sequence ID" value="NZ_JBHSYP010000003.1"/>
</dbReference>
<feature type="domain" description="Thiamine pyrophosphate enzyme TPP-binding" evidence="5">
    <location>
        <begin position="393"/>
        <end position="539"/>
    </location>
</feature>
<dbReference type="GO" id="GO:0009097">
    <property type="term" value="P:isoleucine biosynthetic process"/>
    <property type="evidence" value="ECO:0007669"/>
    <property type="project" value="TreeGrafter"/>
</dbReference>
<dbReference type="EMBL" id="VFIY01000005">
    <property type="protein sequence ID" value="TPD61691.1"/>
    <property type="molecule type" value="Genomic_DNA"/>
</dbReference>
<dbReference type="GO" id="GO:0003984">
    <property type="term" value="F:acetolactate synthase activity"/>
    <property type="evidence" value="ECO:0007669"/>
    <property type="project" value="TreeGrafter"/>
</dbReference>
<evidence type="ECO:0000313" key="7">
    <source>
        <dbReference type="EMBL" id="TPD61691.1"/>
    </source>
</evidence>
<dbReference type="GO" id="GO:0000287">
    <property type="term" value="F:magnesium ion binding"/>
    <property type="evidence" value="ECO:0007669"/>
    <property type="project" value="InterPro"/>
</dbReference>
<dbReference type="Pfam" id="PF00205">
    <property type="entry name" value="TPP_enzyme_M"/>
    <property type="match status" value="1"/>
</dbReference>
<dbReference type="SUPFAM" id="SSF52467">
    <property type="entry name" value="DHS-like NAD/FAD-binding domain"/>
    <property type="match status" value="1"/>
</dbReference>
<dbReference type="FunFam" id="3.40.50.970:FF:000007">
    <property type="entry name" value="Acetolactate synthase"/>
    <property type="match status" value="1"/>
</dbReference>
<evidence type="ECO:0000259" key="5">
    <source>
        <dbReference type="Pfam" id="PF02775"/>
    </source>
</evidence>
<dbReference type="CDD" id="cd07035">
    <property type="entry name" value="TPP_PYR_POX_like"/>
    <property type="match status" value="1"/>
</dbReference>
<dbReference type="GO" id="GO:0050660">
    <property type="term" value="F:flavin adenine dinucleotide binding"/>
    <property type="evidence" value="ECO:0007669"/>
    <property type="project" value="TreeGrafter"/>
</dbReference>
<dbReference type="GO" id="GO:0030976">
    <property type="term" value="F:thiamine pyrophosphate binding"/>
    <property type="evidence" value="ECO:0007669"/>
    <property type="project" value="InterPro"/>
</dbReference>
<dbReference type="InterPro" id="IPR029035">
    <property type="entry name" value="DHS-like_NAD/FAD-binding_dom"/>
</dbReference>
<dbReference type="Proteomes" id="UP000319148">
    <property type="component" value="Unassembled WGS sequence"/>
</dbReference>
<dbReference type="Pfam" id="PF02775">
    <property type="entry name" value="TPP_enzyme_C"/>
    <property type="match status" value="1"/>
</dbReference>
<name>A0A501PPJ4_9PROT</name>
<sequence length="558" mass="60762">MGKNTSAAEILVQCLLANGTDRAFCVPGESYLSVLDALYDVREQIDLITCRQEAGAANMAEAYGKLTGRPGICFVTRGPGATNASIGVHTAFQDSTPMILLIGQVARDQYDREAFQEVDYRQMFGPLAKWVAEIREADRIPEYINRAFHVALSGRPGPVVLALPEDMLTDEVEAISSLLPATPPVAAPDRASLDQLAVELQQAKQPVVILGGRGWSDQSLDDIRQFAEQQQLPVGCAFRYQDLFDNHHPHYIGDVGIGVNPKLFQRLQEADLILNIGARLGEMTSSGYKLLNIPFPKQKLVMVHTGAEETGHVYRAHLSFTCSLPEMATALKALPVGDVADRSDWLAGARADYEAWSNPLGDLRGSRTGKVQLGEIYAYLNRAMPKDAILTNGAGNFSIWLHRFFRYSTFPSQLAPTSGAMGYGLPAALGAKVAAPDRPVVCFTGDGDFLMTGQELATAAHHRLPVTILLFNNGMYGTIRMHQERNYPDRVVATELTNPDFTALAKAYGLDGVKVTTTGDFAPAFEAALKNDKTTLIEIIVDPQALTPAATLDDIRKK</sequence>
<feature type="domain" description="Thiamine pyrophosphate enzyme central" evidence="4">
    <location>
        <begin position="194"/>
        <end position="331"/>
    </location>
</feature>
<comment type="similarity">
    <text evidence="1 3">Belongs to the TPP enzyme family.</text>
</comment>
<dbReference type="AlphaFoldDB" id="A0A501PPJ4"/>
<dbReference type="InterPro" id="IPR012001">
    <property type="entry name" value="Thiamin_PyroP_enz_TPP-bd_dom"/>
</dbReference>
<dbReference type="Gene3D" id="3.40.50.970">
    <property type="match status" value="2"/>
</dbReference>
<dbReference type="OrthoDB" id="4494979at2"/>
<evidence type="ECO:0000259" key="6">
    <source>
        <dbReference type="Pfam" id="PF02776"/>
    </source>
</evidence>
<dbReference type="InterPro" id="IPR029061">
    <property type="entry name" value="THDP-binding"/>
</dbReference>
<gene>
    <name evidence="7" type="ORF">FIV46_05625</name>
</gene>
<evidence type="ECO:0000313" key="8">
    <source>
        <dbReference type="Proteomes" id="UP000319148"/>
    </source>
</evidence>
<proteinExistence type="inferred from homology"/>
<evidence type="ECO:0000256" key="2">
    <source>
        <dbReference type="ARBA" id="ARBA00023052"/>
    </source>
</evidence>
<evidence type="ECO:0000256" key="3">
    <source>
        <dbReference type="RuleBase" id="RU362132"/>
    </source>
</evidence>
<dbReference type="Pfam" id="PF02776">
    <property type="entry name" value="TPP_enzyme_N"/>
    <property type="match status" value="1"/>
</dbReference>
<evidence type="ECO:0000259" key="4">
    <source>
        <dbReference type="Pfam" id="PF00205"/>
    </source>
</evidence>
<comment type="caution">
    <text evidence="7">The sequence shown here is derived from an EMBL/GenBank/DDBJ whole genome shotgun (WGS) entry which is preliminary data.</text>
</comment>
<dbReference type="GO" id="GO:0005948">
    <property type="term" value="C:acetolactate synthase complex"/>
    <property type="evidence" value="ECO:0007669"/>
    <property type="project" value="TreeGrafter"/>
</dbReference>
<feature type="domain" description="Thiamine pyrophosphate enzyme N-terminal TPP-binding" evidence="6">
    <location>
        <begin position="7"/>
        <end position="122"/>
    </location>
</feature>
<dbReference type="CDD" id="cd00568">
    <property type="entry name" value="TPP_enzymes"/>
    <property type="match status" value="1"/>
</dbReference>
<evidence type="ECO:0000256" key="1">
    <source>
        <dbReference type="ARBA" id="ARBA00007812"/>
    </source>
</evidence>
<keyword evidence="2 3" id="KW-0786">Thiamine pyrophosphate</keyword>
<dbReference type="PANTHER" id="PTHR18968:SF120">
    <property type="entry name" value="ACETOLACTATE SYNTHASE LARGE SUBUNIT"/>
    <property type="match status" value="1"/>
</dbReference>
<dbReference type="InterPro" id="IPR011766">
    <property type="entry name" value="TPP_enzyme_TPP-bd"/>
</dbReference>
<dbReference type="NCBIfam" id="NF006052">
    <property type="entry name" value="PRK08199.1"/>
    <property type="match status" value="1"/>
</dbReference>
<dbReference type="SUPFAM" id="SSF52518">
    <property type="entry name" value="Thiamin diphosphate-binding fold (THDP-binding)"/>
    <property type="match status" value="2"/>
</dbReference>
<keyword evidence="8" id="KW-1185">Reference proteome</keyword>
<dbReference type="Gene3D" id="3.40.50.1220">
    <property type="entry name" value="TPP-binding domain"/>
    <property type="match status" value="1"/>
</dbReference>